<organism evidence="1 2">
    <name type="scientific">Pseudomonas frederiksbergensis</name>
    <dbReference type="NCBI Taxonomy" id="104087"/>
    <lineage>
        <taxon>Bacteria</taxon>
        <taxon>Pseudomonadati</taxon>
        <taxon>Pseudomonadota</taxon>
        <taxon>Gammaproteobacteria</taxon>
        <taxon>Pseudomonadales</taxon>
        <taxon>Pseudomonadaceae</taxon>
        <taxon>Pseudomonas</taxon>
    </lineage>
</organism>
<dbReference type="Proteomes" id="UP000283627">
    <property type="component" value="Unassembled WGS sequence"/>
</dbReference>
<accession>A0A423KDI7</accession>
<sequence length="299" mass="32709">MQLYNGATPIGPVVSVPANGTWTTTLSGLSANTTYSLKARALYGTGQESAVWTVNVAAVVSPTIDSICDSKGQLANPGTTFDTSVTLTGKATGGLTVQLYNGATPIGPVINVPANGTWTTTLSGLSVNTSYNIKVKALYDIGEESRTWTLMIESSIAIEDFETLDVPNADLNLQLPCQLPHMTIVSGEQVWAAKNGWYPGKITGNYIYINGSGATTRRIRIELKRPCTTISFWYRSGGTYPLSIFVEFFDINNNRLDYFSLKDIYEPELFSFSGVNIKYINLTVMGIPYFDNFTLHWSR</sequence>
<dbReference type="Gene3D" id="2.60.40.10">
    <property type="entry name" value="Immunoglobulins"/>
    <property type="match status" value="1"/>
</dbReference>
<dbReference type="AlphaFoldDB" id="A0A423KDI7"/>
<comment type="caution">
    <text evidence="1">The sequence shown here is derived from an EMBL/GenBank/DDBJ whole genome shotgun (WGS) entry which is preliminary data.</text>
</comment>
<evidence type="ECO:0000313" key="1">
    <source>
        <dbReference type="EMBL" id="RON50392.1"/>
    </source>
</evidence>
<dbReference type="EMBL" id="MOBP01000014">
    <property type="protein sequence ID" value="RON50392.1"/>
    <property type="molecule type" value="Genomic_DNA"/>
</dbReference>
<dbReference type="InterPro" id="IPR013783">
    <property type="entry name" value="Ig-like_fold"/>
</dbReference>
<protein>
    <recommendedName>
        <fullName evidence="3">Fibronectin type-III domain-containing protein</fullName>
    </recommendedName>
</protein>
<gene>
    <name evidence="1" type="ORF">BK665_21670</name>
</gene>
<evidence type="ECO:0000313" key="2">
    <source>
        <dbReference type="Proteomes" id="UP000283627"/>
    </source>
</evidence>
<dbReference type="RefSeq" id="WP_123408939.1">
    <property type="nucleotide sequence ID" value="NZ_MOBP01000014.1"/>
</dbReference>
<reference evidence="1 2" key="1">
    <citation type="submission" date="2016-10" db="EMBL/GenBank/DDBJ databases">
        <title>Comparative genome analysis of multiple Pseudomonas spp. focuses on biocontrol and plant growth promoting traits.</title>
        <authorList>
            <person name="Tao X.-Y."/>
            <person name="Taylor C.G."/>
        </authorList>
    </citation>
    <scope>NUCLEOTIDE SEQUENCE [LARGE SCALE GENOMIC DNA]</scope>
    <source>
        <strain evidence="1 2">39A2</strain>
    </source>
</reference>
<name>A0A423KDI7_9PSED</name>
<evidence type="ECO:0008006" key="3">
    <source>
        <dbReference type="Google" id="ProtNLM"/>
    </source>
</evidence>
<proteinExistence type="predicted"/>